<organism evidence="1 2">
    <name type="scientific">Gossypium australe</name>
    <dbReference type="NCBI Taxonomy" id="47621"/>
    <lineage>
        <taxon>Eukaryota</taxon>
        <taxon>Viridiplantae</taxon>
        <taxon>Streptophyta</taxon>
        <taxon>Embryophyta</taxon>
        <taxon>Tracheophyta</taxon>
        <taxon>Spermatophyta</taxon>
        <taxon>Magnoliopsida</taxon>
        <taxon>eudicotyledons</taxon>
        <taxon>Gunneridae</taxon>
        <taxon>Pentapetalae</taxon>
        <taxon>rosids</taxon>
        <taxon>malvids</taxon>
        <taxon>Malvales</taxon>
        <taxon>Malvaceae</taxon>
        <taxon>Malvoideae</taxon>
        <taxon>Gossypium</taxon>
    </lineage>
</organism>
<keyword evidence="1" id="KW-0695">RNA-directed DNA polymerase</keyword>
<name>A0A5B6WUB6_9ROSI</name>
<evidence type="ECO:0000313" key="2">
    <source>
        <dbReference type="Proteomes" id="UP000325315"/>
    </source>
</evidence>
<dbReference type="InterPro" id="IPR052343">
    <property type="entry name" value="Retrotransposon-Effector_Assoc"/>
</dbReference>
<dbReference type="GO" id="GO:0003964">
    <property type="term" value="F:RNA-directed DNA polymerase activity"/>
    <property type="evidence" value="ECO:0007669"/>
    <property type="project" value="UniProtKB-KW"/>
</dbReference>
<keyword evidence="2" id="KW-1185">Reference proteome</keyword>
<comment type="caution">
    <text evidence="1">The sequence shown here is derived from an EMBL/GenBank/DDBJ whole genome shotgun (WGS) entry which is preliminary data.</text>
</comment>
<dbReference type="PANTHER" id="PTHR46890">
    <property type="entry name" value="NON-LTR RETROLELEMENT REVERSE TRANSCRIPTASE-LIKE PROTEIN-RELATED"/>
    <property type="match status" value="1"/>
</dbReference>
<dbReference type="OrthoDB" id="1002559at2759"/>
<accession>A0A5B6WUB6</accession>
<keyword evidence="1" id="KW-0548">Nucleotidyltransferase</keyword>
<dbReference type="Proteomes" id="UP000325315">
    <property type="component" value="Unassembled WGS sequence"/>
</dbReference>
<keyword evidence="1" id="KW-0808">Transferase</keyword>
<gene>
    <name evidence="1" type="ORF">EPI10_006987</name>
</gene>
<dbReference type="PANTHER" id="PTHR46890:SF48">
    <property type="entry name" value="RNA-DIRECTED DNA POLYMERASE"/>
    <property type="match status" value="1"/>
</dbReference>
<dbReference type="EMBL" id="SMMG02000002">
    <property type="protein sequence ID" value="KAA3484936.1"/>
    <property type="molecule type" value="Genomic_DNA"/>
</dbReference>
<dbReference type="AlphaFoldDB" id="A0A5B6WUB6"/>
<proteinExistence type="predicted"/>
<protein>
    <submittedName>
        <fullName evidence="1">Reverse transcriptase</fullName>
    </submittedName>
</protein>
<evidence type="ECO:0000313" key="1">
    <source>
        <dbReference type="EMBL" id="KAA3484936.1"/>
    </source>
</evidence>
<reference evidence="2" key="1">
    <citation type="journal article" date="2019" name="Plant Biotechnol. J.">
        <title>Genome sequencing of the Australian wild diploid species Gossypium australe highlights disease resistance and delayed gland morphogenesis.</title>
        <authorList>
            <person name="Cai Y."/>
            <person name="Cai X."/>
            <person name="Wang Q."/>
            <person name="Wang P."/>
            <person name="Zhang Y."/>
            <person name="Cai C."/>
            <person name="Xu Y."/>
            <person name="Wang K."/>
            <person name="Zhou Z."/>
            <person name="Wang C."/>
            <person name="Geng S."/>
            <person name="Li B."/>
            <person name="Dong Q."/>
            <person name="Hou Y."/>
            <person name="Wang H."/>
            <person name="Ai P."/>
            <person name="Liu Z."/>
            <person name="Yi F."/>
            <person name="Sun M."/>
            <person name="An G."/>
            <person name="Cheng J."/>
            <person name="Zhang Y."/>
            <person name="Shi Q."/>
            <person name="Xie Y."/>
            <person name="Shi X."/>
            <person name="Chang Y."/>
            <person name="Huang F."/>
            <person name="Chen Y."/>
            <person name="Hong S."/>
            <person name="Mi L."/>
            <person name="Sun Q."/>
            <person name="Zhang L."/>
            <person name="Zhou B."/>
            <person name="Peng R."/>
            <person name="Zhang X."/>
            <person name="Liu F."/>
        </authorList>
    </citation>
    <scope>NUCLEOTIDE SEQUENCE [LARGE SCALE GENOMIC DNA]</scope>
    <source>
        <strain evidence="2">cv. PA1801</strain>
    </source>
</reference>
<sequence length="194" mass="22348">MKTRKQNRIEALKIDGSEWCFDNVILRNHAVGYFSKLYKVDDNQIGDFPITWRFLRVGGELLETLSYKVSMEEVKHSMFSMTPLNSPGIYEFHAKFYQDIWDIVGESVFEMVKNLFRGGVLEPSLNRTLLVFIPKNIGAETINQFRPISLCTVLYKVTITLIVIRLCRAMQILVKQNQSSFITSRSISDNIVVA</sequence>